<dbReference type="Proteomes" id="UP000314294">
    <property type="component" value="Unassembled WGS sequence"/>
</dbReference>
<reference evidence="2 3" key="1">
    <citation type="submission" date="2019-03" db="EMBL/GenBank/DDBJ databases">
        <title>First draft genome of Liparis tanakae, snailfish: a comprehensive survey of snailfish specific genes.</title>
        <authorList>
            <person name="Kim W."/>
            <person name="Song I."/>
            <person name="Jeong J.-H."/>
            <person name="Kim D."/>
            <person name="Kim S."/>
            <person name="Ryu S."/>
            <person name="Song J.Y."/>
            <person name="Lee S.K."/>
        </authorList>
    </citation>
    <scope>NUCLEOTIDE SEQUENCE [LARGE SCALE GENOMIC DNA]</scope>
    <source>
        <tissue evidence="2">Muscle</tissue>
    </source>
</reference>
<keyword evidence="3" id="KW-1185">Reference proteome</keyword>
<evidence type="ECO:0000256" key="1">
    <source>
        <dbReference type="SAM" id="MobiDB-lite"/>
    </source>
</evidence>
<protein>
    <submittedName>
        <fullName evidence="2">Uncharacterized protein</fullName>
    </submittedName>
</protein>
<sequence length="285" mass="29371">MQGAVRSPRRGVNGAVRAAAGPHGVEGAVCCCVGVHGAVGGTLVSCRGVHGAVGGTLVSCRGVNGAVGGTRGVDWALGEGFGFGGVGLVWTLVQGGGAAESCGKAAEGHRAEQNRRKLLNLARESGSRHTLALQKQKLLPCGLHSPRPTPPGPAWPCSAWCLSGLHKVRLADGLQRSPEDEAQQGEWQRGEEEEQVKGRGDHRAQGEEGAGVLGAPALLQRRGHAGGQQLVQQPVAGEHQAPRQAIQEVQTGPGVRGGVENHLFPLLSPSFLLLSVTKSTPTCTL</sequence>
<organism evidence="2 3">
    <name type="scientific">Liparis tanakae</name>
    <name type="common">Tanaka's snailfish</name>
    <dbReference type="NCBI Taxonomy" id="230148"/>
    <lineage>
        <taxon>Eukaryota</taxon>
        <taxon>Metazoa</taxon>
        <taxon>Chordata</taxon>
        <taxon>Craniata</taxon>
        <taxon>Vertebrata</taxon>
        <taxon>Euteleostomi</taxon>
        <taxon>Actinopterygii</taxon>
        <taxon>Neopterygii</taxon>
        <taxon>Teleostei</taxon>
        <taxon>Neoteleostei</taxon>
        <taxon>Acanthomorphata</taxon>
        <taxon>Eupercaria</taxon>
        <taxon>Perciformes</taxon>
        <taxon>Cottioidei</taxon>
        <taxon>Cottales</taxon>
        <taxon>Liparidae</taxon>
        <taxon>Liparis</taxon>
    </lineage>
</organism>
<evidence type="ECO:0000313" key="3">
    <source>
        <dbReference type="Proteomes" id="UP000314294"/>
    </source>
</evidence>
<proteinExistence type="predicted"/>
<feature type="region of interest" description="Disordered" evidence="1">
    <location>
        <begin position="176"/>
        <end position="209"/>
    </location>
</feature>
<name>A0A4Z2EUG5_9TELE</name>
<dbReference type="EMBL" id="SRLO01002842">
    <property type="protein sequence ID" value="TNN32211.1"/>
    <property type="molecule type" value="Genomic_DNA"/>
</dbReference>
<comment type="caution">
    <text evidence="2">The sequence shown here is derived from an EMBL/GenBank/DDBJ whole genome shotgun (WGS) entry which is preliminary data.</text>
</comment>
<evidence type="ECO:0000313" key="2">
    <source>
        <dbReference type="EMBL" id="TNN32211.1"/>
    </source>
</evidence>
<accession>A0A4Z2EUG5</accession>
<dbReference type="AlphaFoldDB" id="A0A4Z2EUG5"/>
<gene>
    <name evidence="2" type="ORF">EYF80_057631</name>
</gene>
<feature type="compositionally biased region" description="Basic and acidic residues" evidence="1">
    <location>
        <begin position="195"/>
        <end position="206"/>
    </location>
</feature>